<dbReference type="GO" id="GO:0005886">
    <property type="term" value="C:plasma membrane"/>
    <property type="evidence" value="ECO:0007669"/>
    <property type="project" value="InterPro"/>
</dbReference>
<dbReference type="EMBL" id="CAFBPM010000001">
    <property type="protein sequence ID" value="CAB5006583.1"/>
    <property type="molecule type" value="Genomic_DNA"/>
</dbReference>
<evidence type="ECO:0000313" key="4">
    <source>
        <dbReference type="EMBL" id="CAB4834234.1"/>
    </source>
</evidence>
<name>A0A6J7AMW8_9ZZZZ</name>
<keyword evidence="1" id="KW-0406">Ion transport</keyword>
<dbReference type="InterPro" id="IPR006036">
    <property type="entry name" value="K_uptake_TrkA"/>
</dbReference>
<dbReference type="PANTHER" id="PTHR43833:SF8">
    <property type="entry name" value="TRK SYSTEM POTASSIUM UPTAKE PROTEIN TRKA"/>
    <property type="match status" value="1"/>
</dbReference>
<proteinExistence type="predicted"/>
<evidence type="ECO:0000313" key="6">
    <source>
        <dbReference type="EMBL" id="CAB5006583.1"/>
    </source>
</evidence>
<keyword evidence="1" id="KW-0633">Potassium transport</keyword>
<keyword evidence="1" id="KW-0813">Transport</keyword>
<dbReference type="PRINTS" id="PR00335">
    <property type="entry name" value="KUPTAKETRKA"/>
</dbReference>
<evidence type="ECO:0000256" key="2">
    <source>
        <dbReference type="ARBA" id="ARBA00022958"/>
    </source>
</evidence>
<evidence type="ECO:0000256" key="1">
    <source>
        <dbReference type="ARBA" id="ARBA00022538"/>
    </source>
</evidence>
<dbReference type="PROSITE" id="PS51201">
    <property type="entry name" value="RCK_N"/>
    <property type="match status" value="1"/>
</dbReference>
<sequence>MPKRLSDLNSDRSHVSGIANCLRTWSYQGVDVVIIGCGRVGSGLANALSNEGHNVVVLDKSSRAFRRLSSSFQGRTIVGSGFDRDSLEDAGATSADALAAVTSGDNSNILCARIARENYKIPQVVARIYDPRRAEIYQRLGIPTVATVTWTIDQVRRWLIPSKATASWTDASATLHVVEQPLPPQWAGRKLSGLEIPGKIKLIGVNRAGVVRLDTQDLVGQERDLLQLAVLAGSEEDLVHHLESSIS</sequence>
<evidence type="ECO:0000313" key="5">
    <source>
        <dbReference type="EMBL" id="CAB4874377.1"/>
    </source>
</evidence>
<reference evidence="4" key="1">
    <citation type="submission" date="2020-05" db="EMBL/GenBank/DDBJ databases">
        <authorList>
            <person name="Chiriac C."/>
            <person name="Salcher M."/>
            <person name="Ghai R."/>
            <person name="Kavagutti S V."/>
        </authorList>
    </citation>
    <scope>NUCLEOTIDE SEQUENCE</scope>
</reference>
<keyword evidence="2" id="KW-0630">Potassium</keyword>
<dbReference type="InterPro" id="IPR003148">
    <property type="entry name" value="RCK_N"/>
</dbReference>
<evidence type="ECO:0000259" key="3">
    <source>
        <dbReference type="PROSITE" id="PS51201"/>
    </source>
</evidence>
<dbReference type="PANTHER" id="PTHR43833">
    <property type="entry name" value="POTASSIUM CHANNEL PROTEIN 2-RELATED-RELATED"/>
    <property type="match status" value="1"/>
</dbReference>
<dbReference type="EMBL" id="CAFABE010000114">
    <property type="protein sequence ID" value="CAB4834234.1"/>
    <property type="molecule type" value="Genomic_DNA"/>
</dbReference>
<protein>
    <submittedName>
        <fullName evidence="4">Unannotated protein</fullName>
    </submittedName>
</protein>
<gene>
    <name evidence="4" type="ORF">UFOPK3164_01607</name>
    <name evidence="5" type="ORF">UFOPK3427_01028</name>
    <name evidence="6" type="ORF">UFOPK4112_00058</name>
</gene>
<dbReference type="Pfam" id="PF02254">
    <property type="entry name" value="TrkA_N"/>
    <property type="match status" value="1"/>
</dbReference>
<dbReference type="InterPro" id="IPR050721">
    <property type="entry name" value="Trk_Ktr_HKT_K-transport"/>
</dbReference>
<dbReference type="InterPro" id="IPR036291">
    <property type="entry name" value="NAD(P)-bd_dom_sf"/>
</dbReference>
<dbReference type="GO" id="GO:0015079">
    <property type="term" value="F:potassium ion transmembrane transporter activity"/>
    <property type="evidence" value="ECO:0007669"/>
    <property type="project" value="InterPro"/>
</dbReference>
<organism evidence="4">
    <name type="scientific">freshwater metagenome</name>
    <dbReference type="NCBI Taxonomy" id="449393"/>
    <lineage>
        <taxon>unclassified sequences</taxon>
        <taxon>metagenomes</taxon>
        <taxon>ecological metagenomes</taxon>
    </lineage>
</organism>
<dbReference type="SUPFAM" id="SSF51735">
    <property type="entry name" value="NAD(P)-binding Rossmann-fold domains"/>
    <property type="match status" value="1"/>
</dbReference>
<dbReference type="AlphaFoldDB" id="A0A6J7AMW8"/>
<feature type="domain" description="RCK N-terminal" evidence="3">
    <location>
        <begin position="29"/>
        <end position="147"/>
    </location>
</feature>
<accession>A0A6J7AMW8</accession>
<dbReference type="EMBL" id="CAFBLT010000001">
    <property type="protein sequence ID" value="CAB4874377.1"/>
    <property type="molecule type" value="Genomic_DNA"/>
</dbReference>
<dbReference type="Gene3D" id="3.40.50.720">
    <property type="entry name" value="NAD(P)-binding Rossmann-like Domain"/>
    <property type="match status" value="1"/>
</dbReference>